<feature type="transmembrane region" description="Helical" evidence="1">
    <location>
        <begin position="37"/>
        <end position="61"/>
    </location>
</feature>
<evidence type="ECO:0000256" key="1">
    <source>
        <dbReference type="SAM" id="Phobius"/>
    </source>
</evidence>
<dbReference type="EMBL" id="JAHWGI010000171">
    <property type="protein sequence ID" value="KAK3910534.1"/>
    <property type="molecule type" value="Genomic_DNA"/>
</dbReference>
<evidence type="ECO:0000313" key="2">
    <source>
        <dbReference type="EMBL" id="KAK3910534.1"/>
    </source>
</evidence>
<keyword evidence="1" id="KW-0472">Membrane</keyword>
<dbReference type="AlphaFoldDB" id="A0AAE1L9A9"/>
<sequence length="76" mass="9167">MKFHDHFITEGSPTPILPRTRDYITSILPYITLYYPIIPYIAVYYCILPYITVCYTVYYFYITNNLLHHFPYCNVV</sequence>
<evidence type="ECO:0000313" key="3">
    <source>
        <dbReference type="Proteomes" id="UP001219518"/>
    </source>
</evidence>
<keyword evidence="1" id="KW-0812">Transmembrane</keyword>
<keyword evidence="3" id="KW-1185">Reference proteome</keyword>
<proteinExistence type="predicted"/>
<dbReference type="Proteomes" id="UP001219518">
    <property type="component" value="Unassembled WGS sequence"/>
</dbReference>
<reference evidence="2" key="1">
    <citation type="submission" date="2021-07" db="EMBL/GenBank/DDBJ databases">
        <authorList>
            <person name="Catto M.A."/>
            <person name="Jacobson A."/>
            <person name="Kennedy G."/>
            <person name="Labadie P."/>
            <person name="Hunt B.G."/>
            <person name="Srinivasan R."/>
        </authorList>
    </citation>
    <scope>NUCLEOTIDE SEQUENCE</scope>
    <source>
        <strain evidence="2">PL_HMW_Pooled</strain>
        <tissue evidence="2">Head</tissue>
    </source>
</reference>
<keyword evidence="1" id="KW-1133">Transmembrane helix</keyword>
<gene>
    <name evidence="2" type="ORF">KUF71_020348</name>
</gene>
<reference evidence="2" key="2">
    <citation type="journal article" date="2023" name="BMC Genomics">
        <title>Pest status, molecular evolution, and epigenetic factors derived from the genome assembly of Frankliniella fusca, a thysanopteran phytovirus vector.</title>
        <authorList>
            <person name="Catto M.A."/>
            <person name="Labadie P.E."/>
            <person name="Jacobson A.L."/>
            <person name="Kennedy G.G."/>
            <person name="Srinivasan R."/>
            <person name="Hunt B.G."/>
        </authorList>
    </citation>
    <scope>NUCLEOTIDE SEQUENCE</scope>
    <source>
        <strain evidence="2">PL_HMW_Pooled</strain>
    </source>
</reference>
<organism evidence="2 3">
    <name type="scientific">Frankliniella fusca</name>
    <dbReference type="NCBI Taxonomy" id="407009"/>
    <lineage>
        <taxon>Eukaryota</taxon>
        <taxon>Metazoa</taxon>
        <taxon>Ecdysozoa</taxon>
        <taxon>Arthropoda</taxon>
        <taxon>Hexapoda</taxon>
        <taxon>Insecta</taxon>
        <taxon>Pterygota</taxon>
        <taxon>Neoptera</taxon>
        <taxon>Paraneoptera</taxon>
        <taxon>Thysanoptera</taxon>
        <taxon>Terebrantia</taxon>
        <taxon>Thripoidea</taxon>
        <taxon>Thripidae</taxon>
        <taxon>Frankliniella</taxon>
    </lineage>
</organism>
<accession>A0AAE1L9A9</accession>
<name>A0AAE1L9A9_9NEOP</name>
<comment type="caution">
    <text evidence="2">The sequence shown here is derived from an EMBL/GenBank/DDBJ whole genome shotgun (WGS) entry which is preliminary data.</text>
</comment>
<protein>
    <submittedName>
        <fullName evidence="2">Uncharacterized protein</fullName>
    </submittedName>
</protein>